<dbReference type="Gene3D" id="1.10.443.10">
    <property type="entry name" value="Intergrase catalytic core"/>
    <property type="match status" value="1"/>
</dbReference>
<keyword evidence="1" id="KW-0233">DNA recombination</keyword>
<evidence type="ECO:0000256" key="1">
    <source>
        <dbReference type="ARBA" id="ARBA00023172"/>
    </source>
</evidence>
<organism evidence="3 4">
    <name type="scientific">Halomonas alimentaria</name>
    <dbReference type="NCBI Taxonomy" id="147248"/>
    <lineage>
        <taxon>Bacteria</taxon>
        <taxon>Pseudomonadati</taxon>
        <taxon>Pseudomonadota</taxon>
        <taxon>Gammaproteobacteria</taxon>
        <taxon>Oceanospirillales</taxon>
        <taxon>Halomonadaceae</taxon>
        <taxon>Halomonas</taxon>
    </lineage>
</organism>
<dbReference type="SUPFAM" id="SSF56349">
    <property type="entry name" value="DNA breaking-rejoining enzymes"/>
    <property type="match status" value="1"/>
</dbReference>
<comment type="caution">
    <text evidence="3">The sequence shown here is derived from an EMBL/GenBank/DDBJ whole genome shotgun (WGS) entry which is preliminary data.</text>
</comment>
<dbReference type="EMBL" id="WUTT01000001">
    <property type="protein sequence ID" value="NAW33726.1"/>
    <property type="molecule type" value="Genomic_DNA"/>
</dbReference>
<dbReference type="CDD" id="cd00397">
    <property type="entry name" value="DNA_BRE_C"/>
    <property type="match status" value="1"/>
</dbReference>
<reference evidence="3 4" key="1">
    <citation type="submission" date="2019-12" db="EMBL/GenBank/DDBJ databases">
        <title>Draft genome sequencing of Halomonas alimentaria DSM 15356.</title>
        <authorList>
            <person name="Pandiyan K."/>
            <person name="Kushwaha P."/>
            <person name="Gowdham M."/>
            <person name="Chakdar H."/>
            <person name="Singh A."/>
            <person name="Kumar M."/>
            <person name="Saxena A.K."/>
        </authorList>
    </citation>
    <scope>NUCLEOTIDE SEQUENCE [LARGE SCALE GENOMIC DNA]</scope>
    <source>
        <strain evidence="3 4">DSM 15356</strain>
    </source>
</reference>
<proteinExistence type="predicted"/>
<evidence type="ECO:0000259" key="2">
    <source>
        <dbReference type="PROSITE" id="PS51898"/>
    </source>
</evidence>
<feature type="domain" description="Tyr recombinase" evidence="2">
    <location>
        <begin position="171"/>
        <end position="394"/>
    </location>
</feature>
<dbReference type="OrthoDB" id="6819422at2"/>
<dbReference type="AlphaFoldDB" id="A0A7X5AQ44"/>
<dbReference type="GO" id="GO:0006310">
    <property type="term" value="P:DNA recombination"/>
    <property type="evidence" value="ECO:0007669"/>
    <property type="project" value="UniProtKB-KW"/>
</dbReference>
<sequence>MTFSIKEFKLNDETRVKLLLQDSVPLYWPCLYILKKMRVRSPNTQQRFFSDLIILLEWLIYKGINIEERLKKRPKSVYLSETELAEFSSQVHWRKDVLDKKYSGVRLHRSAYQQVSAYQSESRLATARNYLCFLYEALGHPDDRFDQIEWLVKRINLSIVQSKPSWKRRPMEPKGLTSEQERVLLNYLHPRSEQNPWPKSLAVRVRNYLIVIILYSLGVRRSEMLGIKLSDVNYRDNRISIVHRPNDPDDPRAEEPNIKTNERKLPAPEYLMSLINEYIECYRKSKRAKSHPYLFLSHGRNEGAPLSIKSVDAVFNVAKKNFPILKCVTPHTLRHHDVYRTMKIVAEETKNLSPEERETIFYRVCNFRYGWVDTSRMPGRYGQKFFQEEASEAMKILNEKLLSELPF</sequence>
<gene>
    <name evidence="3" type="ORF">GRB96_04725</name>
</gene>
<dbReference type="GO" id="GO:0015074">
    <property type="term" value="P:DNA integration"/>
    <property type="evidence" value="ECO:0007669"/>
    <property type="project" value="InterPro"/>
</dbReference>
<dbReference type="InterPro" id="IPR011010">
    <property type="entry name" value="DNA_brk_join_enz"/>
</dbReference>
<dbReference type="RefSeq" id="WP_161430968.1">
    <property type="nucleotide sequence ID" value="NZ_WUTT01000001.1"/>
</dbReference>
<protein>
    <submittedName>
        <fullName evidence="3">Tyrosine-type recombinase/integrase</fullName>
    </submittedName>
</protein>
<keyword evidence="4" id="KW-1185">Reference proteome</keyword>
<dbReference type="GO" id="GO:0003677">
    <property type="term" value="F:DNA binding"/>
    <property type="evidence" value="ECO:0007669"/>
    <property type="project" value="InterPro"/>
</dbReference>
<evidence type="ECO:0000313" key="4">
    <source>
        <dbReference type="Proteomes" id="UP000487929"/>
    </source>
</evidence>
<evidence type="ECO:0000313" key="3">
    <source>
        <dbReference type="EMBL" id="NAW33726.1"/>
    </source>
</evidence>
<dbReference type="InterPro" id="IPR013762">
    <property type="entry name" value="Integrase-like_cat_sf"/>
</dbReference>
<dbReference type="InterPro" id="IPR002104">
    <property type="entry name" value="Integrase_catalytic"/>
</dbReference>
<accession>A0A7X5AQ44</accession>
<name>A0A7X5AQ44_9GAMM</name>
<dbReference type="Pfam" id="PF00589">
    <property type="entry name" value="Phage_integrase"/>
    <property type="match status" value="1"/>
</dbReference>
<dbReference type="Proteomes" id="UP000487929">
    <property type="component" value="Unassembled WGS sequence"/>
</dbReference>
<dbReference type="PROSITE" id="PS51898">
    <property type="entry name" value="TYR_RECOMBINASE"/>
    <property type="match status" value="1"/>
</dbReference>